<feature type="domain" description="Response regulatory" evidence="3">
    <location>
        <begin position="43"/>
        <end position="164"/>
    </location>
</feature>
<evidence type="ECO:0000259" key="3">
    <source>
        <dbReference type="PROSITE" id="PS50110"/>
    </source>
</evidence>
<organism evidence="4 5">
    <name type="scientific">Eiseniibacteriota bacterium</name>
    <dbReference type="NCBI Taxonomy" id="2212470"/>
    <lineage>
        <taxon>Bacteria</taxon>
        <taxon>Candidatus Eiseniibacteriota</taxon>
    </lineage>
</organism>
<reference evidence="4" key="2">
    <citation type="journal article" date="2021" name="Microbiome">
        <title>Successional dynamics and alternative stable states in a saline activated sludge microbial community over 9 years.</title>
        <authorList>
            <person name="Wang Y."/>
            <person name="Ye J."/>
            <person name="Ju F."/>
            <person name="Liu L."/>
            <person name="Boyd J.A."/>
            <person name="Deng Y."/>
            <person name="Parks D.H."/>
            <person name="Jiang X."/>
            <person name="Yin X."/>
            <person name="Woodcroft B.J."/>
            <person name="Tyson G.W."/>
            <person name="Hugenholtz P."/>
            <person name="Polz M.F."/>
            <person name="Zhang T."/>
        </authorList>
    </citation>
    <scope>NUCLEOTIDE SEQUENCE</scope>
    <source>
        <strain evidence="4">HKST-UBA01</strain>
    </source>
</reference>
<gene>
    <name evidence="4" type="ORF">KC729_22335</name>
</gene>
<protein>
    <submittedName>
        <fullName evidence="4">Response regulator</fullName>
    </submittedName>
</protein>
<proteinExistence type="predicted"/>
<reference evidence="4" key="1">
    <citation type="submission" date="2020-04" db="EMBL/GenBank/DDBJ databases">
        <authorList>
            <person name="Zhang T."/>
        </authorList>
    </citation>
    <scope>NUCLEOTIDE SEQUENCE</scope>
    <source>
        <strain evidence="4">HKST-UBA01</strain>
    </source>
</reference>
<dbReference type="InterPro" id="IPR001789">
    <property type="entry name" value="Sig_transdc_resp-reg_receiver"/>
</dbReference>
<dbReference type="Pfam" id="PF00072">
    <property type="entry name" value="Response_reg"/>
    <property type="match status" value="1"/>
</dbReference>
<feature type="non-terminal residue" evidence="4">
    <location>
        <position position="1"/>
    </location>
</feature>
<name>A0A956RRY2_UNCEI</name>
<dbReference type="GO" id="GO:0000160">
    <property type="term" value="P:phosphorelay signal transduction system"/>
    <property type="evidence" value="ECO:0007669"/>
    <property type="project" value="InterPro"/>
</dbReference>
<evidence type="ECO:0000256" key="1">
    <source>
        <dbReference type="ARBA" id="ARBA00022553"/>
    </source>
</evidence>
<dbReference type="Gene3D" id="3.40.50.2300">
    <property type="match status" value="1"/>
</dbReference>
<dbReference type="SMART" id="SM00448">
    <property type="entry name" value="REC"/>
    <property type="match status" value="1"/>
</dbReference>
<dbReference type="EMBL" id="JAGQHR010001207">
    <property type="protein sequence ID" value="MCA9730435.1"/>
    <property type="molecule type" value="Genomic_DNA"/>
</dbReference>
<comment type="caution">
    <text evidence="4">The sequence shown here is derived from an EMBL/GenBank/DDBJ whole genome shotgun (WGS) entry which is preliminary data.</text>
</comment>
<dbReference type="PROSITE" id="PS50110">
    <property type="entry name" value="RESPONSE_REGULATORY"/>
    <property type="match status" value="1"/>
</dbReference>
<keyword evidence="1 2" id="KW-0597">Phosphoprotein</keyword>
<evidence type="ECO:0000256" key="2">
    <source>
        <dbReference type="PROSITE-ProRule" id="PRU00169"/>
    </source>
</evidence>
<feature type="modified residue" description="4-aspartylphosphate" evidence="2">
    <location>
        <position position="93"/>
    </location>
</feature>
<evidence type="ECO:0000313" key="4">
    <source>
        <dbReference type="EMBL" id="MCA9730435.1"/>
    </source>
</evidence>
<dbReference type="Proteomes" id="UP000697710">
    <property type="component" value="Unassembled WGS sequence"/>
</dbReference>
<evidence type="ECO:0000313" key="5">
    <source>
        <dbReference type="Proteomes" id="UP000697710"/>
    </source>
</evidence>
<dbReference type="PANTHER" id="PTHR45339">
    <property type="entry name" value="HYBRID SIGNAL TRANSDUCTION HISTIDINE KINASE J"/>
    <property type="match status" value="1"/>
</dbReference>
<dbReference type="CDD" id="cd17546">
    <property type="entry name" value="REC_hyHK_CKI1_RcsC-like"/>
    <property type="match status" value="1"/>
</dbReference>
<accession>A0A956RRY2</accession>
<dbReference type="AlphaFoldDB" id="A0A956RRY2"/>
<sequence>STVGKGSRFWFRIRVERAADRPSKTQMRRGPLSTISLDVPSAKALVVEDNATNRKVVKAFLEKLGVSVETATNGREALQIIQTGQQYDFVLMDCQMPVMDGLEATRRIRAWEHGAMDREPLPIIALTASAFESDKQKCLASGMSDYLAKPIDYVKLRERLGKWCPSLSS</sequence>
<dbReference type="InterPro" id="IPR011006">
    <property type="entry name" value="CheY-like_superfamily"/>
</dbReference>
<dbReference type="PANTHER" id="PTHR45339:SF5">
    <property type="entry name" value="HISTIDINE KINASE"/>
    <property type="match status" value="1"/>
</dbReference>
<dbReference type="SUPFAM" id="SSF52172">
    <property type="entry name" value="CheY-like"/>
    <property type="match status" value="1"/>
</dbReference>